<evidence type="ECO:0000313" key="3">
    <source>
        <dbReference type="Proteomes" id="UP000224854"/>
    </source>
</evidence>
<evidence type="ECO:0000313" key="2">
    <source>
        <dbReference type="EMBL" id="PHH77444.1"/>
    </source>
</evidence>
<evidence type="ECO:0000256" key="1">
    <source>
        <dbReference type="SAM" id="MobiDB-lite"/>
    </source>
</evidence>
<dbReference type="EMBL" id="NJEU01000268">
    <property type="protein sequence ID" value="PHH77444.1"/>
    <property type="molecule type" value="Genomic_DNA"/>
</dbReference>
<gene>
    <name evidence="2" type="ORF">CDD82_3497</name>
</gene>
<proteinExistence type="predicted"/>
<feature type="region of interest" description="Disordered" evidence="1">
    <location>
        <begin position="75"/>
        <end position="106"/>
    </location>
</feature>
<feature type="compositionally biased region" description="Low complexity" evidence="1">
    <location>
        <begin position="89"/>
        <end position="99"/>
    </location>
</feature>
<dbReference type="OrthoDB" id="5317787at2759"/>
<sequence length="285" mass="31440">MNVRVDTEAAPGHAVQLFHLRMRDLARRHFSLRRYARASGREVCSSTRAFAPPPPTVSSALRSLRRASLTSTHSVASSDLGLASPPSPHASSATIASPAQPDLNPHAHALVPTDSIRLEFANYARVDLHRHSRRSVRYSFEWWGRKYAWRRAVDKTLGSVAWHLVCHGAPEPVAHVVPDLRSPSQIDADERAGVWLPPSYMWISDQSIVHALTDVADVVVATGLIALVDDCILRRWPLDNKPHASTALHPEPTPVKSGLRALFSRKPSSDHPHSPLRLQNTVAVC</sequence>
<name>A0A2C5ZDE1_9HYPO</name>
<keyword evidence="3" id="KW-1185">Reference proteome</keyword>
<dbReference type="Proteomes" id="UP000224854">
    <property type="component" value="Unassembled WGS sequence"/>
</dbReference>
<dbReference type="AlphaFoldDB" id="A0A2C5ZDE1"/>
<comment type="caution">
    <text evidence="2">The sequence shown here is derived from an EMBL/GenBank/DDBJ whole genome shotgun (WGS) entry which is preliminary data.</text>
</comment>
<reference evidence="2 3" key="1">
    <citation type="submission" date="2017-06" db="EMBL/GenBank/DDBJ databases">
        <title>Ant-infecting Ophiocordyceps genomes reveal a high diversity of potential behavioral manipulation genes and a possible major role for enterotoxins.</title>
        <authorList>
            <person name="De Bekker C."/>
            <person name="Evans H.C."/>
            <person name="Brachmann A."/>
            <person name="Hughes D.P."/>
        </authorList>
    </citation>
    <scope>NUCLEOTIDE SEQUENCE [LARGE SCALE GENOMIC DNA]</scope>
    <source>
        <strain evidence="2 3">1348a</strain>
    </source>
</reference>
<protein>
    <submittedName>
        <fullName evidence="2">Uncharacterized protein</fullName>
    </submittedName>
</protein>
<accession>A0A2C5ZDE1</accession>
<organism evidence="2 3">
    <name type="scientific">Ophiocordyceps australis</name>
    <dbReference type="NCBI Taxonomy" id="1399860"/>
    <lineage>
        <taxon>Eukaryota</taxon>
        <taxon>Fungi</taxon>
        <taxon>Dikarya</taxon>
        <taxon>Ascomycota</taxon>
        <taxon>Pezizomycotina</taxon>
        <taxon>Sordariomycetes</taxon>
        <taxon>Hypocreomycetidae</taxon>
        <taxon>Hypocreales</taxon>
        <taxon>Ophiocordycipitaceae</taxon>
        <taxon>Ophiocordyceps</taxon>
    </lineage>
</organism>